<name>A0AAV7JK06_9METZ</name>
<evidence type="ECO:0000313" key="3">
    <source>
        <dbReference type="Proteomes" id="UP001165289"/>
    </source>
</evidence>
<keyword evidence="1" id="KW-0812">Transmembrane</keyword>
<feature type="transmembrane region" description="Helical" evidence="1">
    <location>
        <begin position="162"/>
        <end position="180"/>
    </location>
</feature>
<accession>A0AAV7JK06</accession>
<dbReference type="Proteomes" id="UP001165289">
    <property type="component" value="Unassembled WGS sequence"/>
</dbReference>
<evidence type="ECO:0000313" key="2">
    <source>
        <dbReference type="EMBL" id="KAI6649258.1"/>
    </source>
</evidence>
<sequence>MITELSFNLAHSKNNTIYVNNCSLYGGSYLHLRYEKVFASAMAVRKGLVVYVTLLFLLILLYFNNVYKFKERFAYSAKQVLWLFVTFLPALLVAITTFLPWTILIDWILNSIVLIVAFFAGVHYAKKLNVQLKMRQQDLEHADGIDVVDLRTHSQQIRQYRLFIKPIFIIGQYLLISKIIDELVKEFVGTILLNNCWVEKTFRIQFPLNISSKAEDIYSILQLVVTTNLTVAICLLMITLIIMNMLLICNKINSKRRVYRTHFKSSTPLLGNYRGIV</sequence>
<feature type="transmembrane region" description="Helical" evidence="1">
    <location>
        <begin position="229"/>
        <end position="249"/>
    </location>
</feature>
<feature type="transmembrane region" description="Helical" evidence="1">
    <location>
        <begin position="48"/>
        <end position="67"/>
    </location>
</feature>
<proteinExistence type="predicted"/>
<organism evidence="2 3">
    <name type="scientific">Oopsacas minuta</name>
    <dbReference type="NCBI Taxonomy" id="111878"/>
    <lineage>
        <taxon>Eukaryota</taxon>
        <taxon>Metazoa</taxon>
        <taxon>Porifera</taxon>
        <taxon>Hexactinellida</taxon>
        <taxon>Hexasterophora</taxon>
        <taxon>Lyssacinosida</taxon>
        <taxon>Leucopsacidae</taxon>
        <taxon>Oopsacas</taxon>
    </lineage>
</organism>
<reference evidence="2 3" key="1">
    <citation type="journal article" date="2023" name="BMC Biol.">
        <title>The compact genome of the sponge Oopsacas minuta (Hexactinellida) is lacking key metazoan core genes.</title>
        <authorList>
            <person name="Santini S."/>
            <person name="Schenkelaars Q."/>
            <person name="Jourda C."/>
            <person name="Duchesne M."/>
            <person name="Belahbib H."/>
            <person name="Rocher C."/>
            <person name="Selva M."/>
            <person name="Riesgo A."/>
            <person name="Vervoort M."/>
            <person name="Leys S.P."/>
            <person name="Kodjabachian L."/>
            <person name="Le Bivic A."/>
            <person name="Borchiellini C."/>
            <person name="Claverie J.M."/>
            <person name="Renard E."/>
        </authorList>
    </citation>
    <scope>NUCLEOTIDE SEQUENCE [LARGE SCALE GENOMIC DNA]</scope>
    <source>
        <strain evidence="2">SPO-2</strain>
    </source>
</reference>
<feature type="transmembrane region" description="Helical" evidence="1">
    <location>
        <begin position="107"/>
        <end position="125"/>
    </location>
</feature>
<keyword evidence="1" id="KW-0472">Membrane</keyword>
<evidence type="ECO:0000256" key="1">
    <source>
        <dbReference type="SAM" id="Phobius"/>
    </source>
</evidence>
<dbReference type="EMBL" id="JAKMXF010000321">
    <property type="protein sequence ID" value="KAI6649258.1"/>
    <property type="molecule type" value="Genomic_DNA"/>
</dbReference>
<feature type="transmembrane region" description="Helical" evidence="1">
    <location>
        <begin position="79"/>
        <end position="101"/>
    </location>
</feature>
<keyword evidence="3" id="KW-1185">Reference proteome</keyword>
<keyword evidence="1" id="KW-1133">Transmembrane helix</keyword>
<dbReference type="AlphaFoldDB" id="A0AAV7JK06"/>
<comment type="caution">
    <text evidence="2">The sequence shown here is derived from an EMBL/GenBank/DDBJ whole genome shotgun (WGS) entry which is preliminary data.</text>
</comment>
<protein>
    <submittedName>
        <fullName evidence="2">Uncharacterized protein</fullName>
    </submittedName>
</protein>
<gene>
    <name evidence="2" type="ORF">LOD99_11625</name>
</gene>